<evidence type="ECO:0000313" key="17">
    <source>
        <dbReference type="EMBL" id="KGF30600.1"/>
    </source>
</evidence>
<feature type="transmembrane region" description="Helical" evidence="16">
    <location>
        <begin position="70"/>
        <end position="94"/>
    </location>
</feature>
<dbReference type="InterPro" id="IPR011851">
    <property type="entry name" value="Na/Pro_symporter"/>
</dbReference>
<proteinExistence type="inferred from homology"/>
<keyword evidence="5 16" id="KW-0812">Transmembrane</keyword>
<feature type="transmembrane region" description="Helical" evidence="16">
    <location>
        <begin position="193"/>
        <end position="211"/>
    </location>
</feature>
<keyword evidence="3 16" id="KW-0813">Transport</keyword>
<protein>
    <recommendedName>
        <fullName evidence="13 16">Sodium/proline symporter</fullName>
    </recommendedName>
    <alternativeName>
        <fullName evidence="14 16">Proline permease</fullName>
    </alternativeName>
</protein>
<evidence type="ECO:0000256" key="6">
    <source>
        <dbReference type="ARBA" id="ARBA00022847"/>
    </source>
</evidence>
<sequence length="506" mass="54254">MHGAVSSSIIIVFSIYIIGMVLIGYLGYRSTKDLSDYILGGRSLGPFVVALAAGASDMSGWLLMGLPGEVFTAGISASWIAIGLTIGAYINWLLVAGRLRAYTETAGNALTLSDYFANRFEDRSNLLRIVSSIVILLFFTLYCASGVVASARLFESMFGWDYNTAMLLGALFTIAYVFIGGFLAVSWTDAVQASMMFTALVLTPIIVLNQVGGVEAASSISLDFNPNSLSMFSGVSAIGIISSLAWGLGYFGQPHILARFMAAESIKSIPAARRISITWMILCLAGAVAVGFFGIAYFSPVETITDEATLAAANRVLENPERVFIEFSVLLFHPLIAGLLLAAILAAVMSTLSAQLLVCSSSLTQDVYKPFIRTGASQKELVWFGRFMVLAVALVAIYLARDPNSKVLGMVSYAWAGFGAAFGPIVILSVFWSRLTAKGALIGMIVGAATVLLWKNYVDSQLYEIVPGFILCGLAAIVVSLIDKKPSATMLQTFDKVNQIMIDSRR</sequence>
<evidence type="ECO:0000256" key="14">
    <source>
        <dbReference type="ARBA" id="ARBA00082709"/>
    </source>
</evidence>
<keyword evidence="4" id="KW-1003">Cell membrane</keyword>
<evidence type="ECO:0000256" key="1">
    <source>
        <dbReference type="ARBA" id="ARBA00004651"/>
    </source>
</evidence>
<organism evidence="17 18">
    <name type="scientific">Oligella urethralis DNF00040</name>
    <dbReference type="NCBI Taxonomy" id="1401065"/>
    <lineage>
        <taxon>Bacteria</taxon>
        <taxon>Pseudomonadati</taxon>
        <taxon>Pseudomonadota</taxon>
        <taxon>Betaproteobacteria</taxon>
        <taxon>Burkholderiales</taxon>
        <taxon>Alcaligenaceae</taxon>
        <taxon>Oligella</taxon>
    </lineage>
</organism>
<dbReference type="InterPro" id="IPR018212">
    <property type="entry name" value="Na/solute_symporter_CS"/>
</dbReference>
<gene>
    <name evidence="17" type="ORF">HMPREF2130_06055</name>
</gene>
<evidence type="ECO:0000256" key="16">
    <source>
        <dbReference type="RuleBase" id="RU366012"/>
    </source>
</evidence>
<feature type="transmembrane region" description="Helical" evidence="16">
    <location>
        <begin position="129"/>
        <end position="154"/>
    </location>
</feature>
<dbReference type="OrthoDB" id="9789704at2"/>
<dbReference type="Pfam" id="PF00474">
    <property type="entry name" value="SSF"/>
    <property type="match status" value="1"/>
</dbReference>
<evidence type="ECO:0000256" key="11">
    <source>
        <dbReference type="ARBA" id="ARBA00023201"/>
    </source>
</evidence>
<feature type="transmembrane region" description="Helical" evidence="16">
    <location>
        <begin position="277"/>
        <end position="298"/>
    </location>
</feature>
<evidence type="ECO:0000256" key="4">
    <source>
        <dbReference type="ARBA" id="ARBA00022475"/>
    </source>
</evidence>
<dbReference type="GO" id="GO:0031402">
    <property type="term" value="F:sodium ion binding"/>
    <property type="evidence" value="ECO:0007669"/>
    <property type="project" value="UniProtKB-UniRule"/>
</dbReference>
<feature type="transmembrane region" description="Helical" evidence="16">
    <location>
        <begin position="463"/>
        <end position="482"/>
    </location>
</feature>
<comment type="caution">
    <text evidence="17">The sequence shown here is derived from an EMBL/GenBank/DDBJ whole genome shotgun (WGS) entry which is preliminary data.</text>
</comment>
<feature type="transmembrane region" description="Helical" evidence="16">
    <location>
        <begin position="381"/>
        <end position="400"/>
    </location>
</feature>
<dbReference type="NCBIfam" id="TIGR00813">
    <property type="entry name" value="sss"/>
    <property type="match status" value="1"/>
</dbReference>
<feature type="transmembrane region" description="Helical" evidence="16">
    <location>
        <begin position="166"/>
        <end position="186"/>
    </location>
</feature>
<dbReference type="Gene3D" id="1.20.1730.10">
    <property type="entry name" value="Sodium/glucose cotransporter"/>
    <property type="match status" value="1"/>
</dbReference>
<dbReference type="eggNOG" id="COG0591">
    <property type="taxonomic scope" value="Bacteria"/>
</dbReference>
<reference evidence="17 18" key="1">
    <citation type="submission" date="2014-07" db="EMBL/GenBank/DDBJ databases">
        <authorList>
            <person name="McCorrison J."/>
            <person name="Sanka R."/>
            <person name="Torralba M."/>
            <person name="Gillis M."/>
            <person name="Haft D.H."/>
            <person name="Methe B."/>
            <person name="Sutton G."/>
            <person name="Nelson K.E."/>
        </authorList>
    </citation>
    <scope>NUCLEOTIDE SEQUENCE [LARGE SCALE GENOMIC DNA]</scope>
    <source>
        <strain evidence="17 18">DNF00040</strain>
    </source>
</reference>
<dbReference type="PROSITE" id="PS50283">
    <property type="entry name" value="NA_SOLUT_SYMP_3"/>
    <property type="match status" value="1"/>
</dbReference>
<evidence type="ECO:0000256" key="3">
    <source>
        <dbReference type="ARBA" id="ARBA00022448"/>
    </source>
</evidence>
<dbReference type="InterPro" id="IPR038377">
    <property type="entry name" value="Na/Glc_symporter_sf"/>
</dbReference>
<dbReference type="PANTHER" id="PTHR48086">
    <property type="entry name" value="SODIUM/PROLINE SYMPORTER-RELATED"/>
    <property type="match status" value="1"/>
</dbReference>
<evidence type="ECO:0000256" key="13">
    <source>
        <dbReference type="ARBA" id="ARBA00067214"/>
    </source>
</evidence>
<keyword evidence="10 16" id="KW-0472">Membrane</keyword>
<keyword evidence="18" id="KW-1185">Reference proteome</keyword>
<comment type="subcellular location">
    <subcellularLocation>
        <location evidence="16">Cell inner membrane</location>
        <topology evidence="16">Multi-pass membrane protein</topology>
    </subcellularLocation>
    <subcellularLocation>
        <location evidence="1">Cell membrane</location>
        <topology evidence="1">Multi-pass membrane protein</topology>
    </subcellularLocation>
</comment>
<keyword evidence="16" id="KW-0029">Amino-acid transport</keyword>
<comment type="function">
    <text evidence="16">Catalyzes the sodium-dependent uptake of extracellular L-proline.</text>
</comment>
<dbReference type="GO" id="GO:0015193">
    <property type="term" value="F:L-proline transmembrane transporter activity"/>
    <property type="evidence" value="ECO:0007669"/>
    <property type="project" value="TreeGrafter"/>
</dbReference>
<feature type="transmembrane region" description="Helical" evidence="16">
    <location>
        <begin position="412"/>
        <end position="432"/>
    </location>
</feature>
<dbReference type="GO" id="GO:0015824">
    <property type="term" value="P:proline transport"/>
    <property type="evidence" value="ECO:0007669"/>
    <property type="project" value="UniProtKB-UniRule"/>
</dbReference>
<feature type="transmembrane region" description="Helical" evidence="16">
    <location>
        <begin position="6"/>
        <end position="26"/>
    </location>
</feature>
<dbReference type="GO" id="GO:0005298">
    <property type="term" value="F:proline:sodium symporter activity"/>
    <property type="evidence" value="ECO:0007669"/>
    <property type="project" value="UniProtKB-UniRule"/>
</dbReference>
<evidence type="ECO:0000256" key="7">
    <source>
        <dbReference type="ARBA" id="ARBA00022989"/>
    </source>
</evidence>
<evidence type="ECO:0000256" key="10">
    <source>
        <dbReference type="ARBA" id="ARBA00023136"/>
    </source>
</evidence>
<evidence type="ECO:0000256" key="8">
    <source>
        <dbReference type="ARBA" id="ARBA00023053"/>
    </source>
</evidence>
<keyword evidence="6 16" id="KW-0769">Symport</keyword>
<dbReference type="NCBIfam" id="TIGR02121">
    <property type="entry name" value="Na_Pro_sym"/>
    <property type="match status" value="1"/>
</dbReference>
<dbReference type="RefSeq" id="WP_036559078.1">
    <property type="nucleotide sequence ID" value="NZ_JRNI01000022.1"/>
</dbReference>
<accession>A0A095Z788</accession>
<feature type="transmembrane region" description="Helical" evidence="16">
    <location>
        <begin position="439"/>
        <end position="457"/>
    </location>
</feature>
<dbReference type="PANTHER" id="PTHR48086:SF3">
    <property type="entry name" value="SODIUM_PROLINE SYMPORTER"/>
    <property type="match status" value="1"/>
</dbReference>
<name>A0A095Z788_9BURK</name>
<keyword evidence="9 16" id="KW-0406">Ion transport</keyword>
<dbReference type="CDD" id="cd11475">
    <property type="entry name" value="SLC5sbd_PutP"/>
    <property type="match status" value="1"/>
</dbReference>
<evidence type="ECO:0000256" key="12">
    <source>
        <dbReference type="ARBA" id="ARBA00033708"/>
    </source>
</evidence>
<dbReference type="EMBL" id="JRNI01000022">
    <property type="protein sequence ID" value="KGF30600.1"/>
    <property type="molecule type" value="Genomic_DNA"/>
</dbReference>
<dbReference type="PROSITE" id="PS00457">
    <property type="entry name" value="NA_SOLUT_SYMP_2"/>
    <property type="match status" value="1"/>
</dbReference>
<dbReference type="AlphaFoldDB" id="A0A095Z788"/>
<dbReference type="GO" id="GO:0005886">
    <property type="term" value="C:plasma membrane"/>
    <property type="evidence" value="ECO:0007669"/>
    <property type="project" value="UniProtKB-SubCell"/>
</dbReference>
<comment type="similarity">
    <text evidence="2 15">Belongs to the sodium:solute symporter (SSF) (TC 2.A.21) family.</text>
</comment>
<evidence type="ECO:0000256" key="2">
    <source>
        <dbReference type="ARBA" id="ARBA00006434"/>
    </source>
</evidence>
<evidence type="ECO:0000256" key="9">
    <source>
        <dbReference type="ARBA" id="ARBA00023065"/>
    </source>
</evidence>
<dbReference type="InterPro" id="IPR050277">
    <property type="entry name" value="Sodium:Solute_Symporter"/>
</dbReference>
<dbReference type="InterPro" id="IPR001734">
    <property type="entry name" value="Na/solute_symporter"/>
</dbReference>
<evidence type="ECO:0000256" key="15">
    <source>
        <dbReference type="RuleBase" id="RU362091"/>
    </source>
</evidence>
<evidence type="ECO:0000256" key="5">
    <source>
        <dbReference type="ARBA" id="ARBA00022692"/>
    </source>
</evidence>
<evidence type="ECO:0000313" key="18">
    <source>
        <dbReference type="Proteomes" id="UP000029629"/>
    </source>
</evidence>
<keyword evidence="7 16" id="KW-1133">Transmembrane helix</keyword>
<dbReference type="Proteomes" id="UP000029629">
    <property type="component" value="Unassembled WGS sequence"/>
</dbReference>
<dbReference type="FunFam" id="1.20.1730.10:FF:000002">
    <property type="entry name" value="Sodium/proline symporter"/>
    <property type="match status" value="1"/>
</dbReference>
<keyword evidence="16" id="KW-0997">Cell inner membrane</keyword>
<comment type="catalytic activity">
    <reaction evidence="12">
        <text>L-proline(in) + Na(+)(in) = L-proline(out) + Na(+)(out)</text>
        <dbReference type="Rhea" id="RHEA:28967"/>
        <dbReference type="ChEBI" id="CHEBI:29101"/>
        <dbReference type="ChEBI" id="CHEBI:60039"/>
    </reaction>
</comment>
<keyword evidence="11 16" id="KW-0739">Sodium transport</keyword>
<feature type="transmembrane region" description="Helical" evidence="16">
    <location>
        <begin position="335"/>
        <end position="360"/>
    </location>
</feature>
<dbReference type="PROSITE" id="PS00456">
    <property type="entry name" value="NA_SOLUT_SYMP_1"/>
    <property type="match status" value="1"/>
</dbReference>
<keyword evidence="8 16" id="KW-0915">Sodium</keyword>
<feature type="transmembrane region" description="Helical" evidence="16">
    <location>
        <begin position="231"/>
        <end position="251"/>
    </location>
</feature>